<dbReference type="PRINTS" id="PR00038">
    <property type="entry name" value="HTHLUXR"/>
</dbReference>
<dbReference type="CDD" id="cd06170">
    <property type="entry name" value="LuxR_C_like"/>
    <property type="match status" value="1"/>
</dbReference>
<organism evidence="2 3">
    <name type="scientific">Sphingomonas colocasiae</name>
    <dbReference type="NCBI Taxonomy" id="1848973"/>
    <lineage>
        <taxon>Bacteria</taxon>
        <taxon>Pseudomonadati</taxon>
        <taxon>Pseudomonadota</taxon>
        <taxon>Alphaproteobacteria</taxon>
        <taxon>Sphingomonadales</taxon>
        <taxon>Sphingomonadaceae</taxon>
        <taxon>Sphingomonas</taxon>
    </lineage>
</organism>
<dbReference type="InterPro" id="IPR036388">
    <property type="entry name" value="WH-like_DNA-bd_sf"/>
</dbReference>
<dbReference type="InterPro" id="IPR000792">
    <property type="entry name" value="Tscrpt_reg_LuxR_C"/>
</dbReference>
<accession>A0ABS7PYH9</accession>
<dbReference type="Proteomes" id="UP000706039">
    <property type="component" value="Unassembled WGS sequence"/>
</dbReference>
<dbReference type="InterPro" id="IPR016032">
    <property type="entry name" value="Sig_transdc_resp-reg_C-effctor"/>
</dbReference>
<keyword evidence="3" id="KW-1185">Reference proteome</keyword>
<reference evidence="2 3" key="1">
    <citation type="submission" date="2021-08" db="EMBL/GenBank/DDBJ databases">
        <authorList>
            <person name="Tuo L."/>
        </authorList>
    </citation>
    <scope>NUCLEOTIDE SEQUENCE [LARGE SCALE GENOMIC DNA]</scope>
    <source>
        <strain evidence="2 3">JCM 31229</strain>
    </source>
</reference>
<evidence type="ECO:0000259" key="1">
    <source>
        <dbReference type="PROSITE" id="PS50043"/>
    </source>
</evidence>
<sequence length="380" mass="41617">MRIGTPLQPVDELVTLIYQGPLEPTPFQGFLEALARRMQCSNAGMVLRLSRQGTPPLIVWGRPQAIGEAEARRINERHAELGDLDPLRNALTRPGLILTLSEVMSPAELAENRFYQEIMRPYGIGHELGMYVSEPGGWDANVGLTAGPDEKDFTQDDKDVLIALRPHLEQALALFSRLRRDETELQAMIDALDRLTICTFILDGTSRVIRTNGAARRLLEASRDIRLAEGRLSLTGKASNGMLQKLVQKAIAARRDGDSSTEALRADVDAERPLGVLVRAIEAPTRYVNDAEPAAVIYVSGLETGQPLERLVSRIFDLTPSEAHLAALLAGGLSLSEAADKLDLTENTVRSYCKTILNKTGVSRQADLVRLILRSVAVLG</sequence>
<feature type="domain" description="HTH luxR-type" evidence="1">
    <location>
        <begin position="311"/>
        <end position="376"/>
    </location>
</feature>
<dbReference type="Gene3D" id="1.10.10.10">
    <property type="entry name" value="Winged helix-like DNA-binding domain superfamily/Winged helix DNA-binding domain"/>
    <property type="match status" value="1"/>
</dbReference>
<evidence type="ECO:0000313" key="3">
    <source>
        <dbReference type="Proteomes" id="UP000706039"/>
    </source>
</evidence>
<dbReference type="RefSeq" id="WP_222994042.1">
    <property type="nucleotide sequence ID" value="NZ_JAINVV010000017.1"/>
</dbReference>
<protein>
    <submittedName>
        <fullName evidence="2">Helix-turn-helix transcriptional regulator</fullName>
    </submittedName>
</protein>
<dbReference type="PROSITE" id="PS50043">
    <property type="entry name" value="HTH_LUXR_2"/>
    <property type="match status" value="1"/>
</dbReference>
<name>A0ABS7PYH9_9SPHN</name>
<evidence type="ECO:0000313" key="2">
    <source>
        <dbReference type="EMBL" id="MBY8826420.1"/>
    </source>
</evidence>
<proteinExistence type="predicted"/>
<dbReference type="Pfam" id="PF00196">
    <property type="entry name" value="GerE"/>
    <property type="match status" value="1"/>
</dbReference>
<dbReference type="SMART" id="SM00421">
    <property type="entry name" value="HTH_LUXR"/>
    <property type="match status" value="1"/>
</dbReference>
<comment type="caution">
    <text evidence="2">The sequence shown here is derived from an EMBL/GenBank/DDBJ whole genome shotgun (WGS) entry which is preliminary data.</text>
</comment>
<dbReference type="EMBL" id="JAINVV010000017">
    <property type="protein sequence ID" value="MBY8826420.1"/>
    <property type="molecule type" value="Genomic_DNA"/>
</dbReference>
<dbReference type="SUPFAM" id="SSF46894">
    <property type="entry name" value="C-terminal effector domain of the bipartite response regulators"/>
    <property type="match status" value="1"/>
</dbReference>
<gene>
    <name evidence="2" type="ORF">K7G82_29215</name>
</gene>